<accession>A0A7R9E2G2</accession>
<evidence type="ECO:0000313" key="1">
    <source>
        <dbReference type="EMBL" id="CAD7426110.1"/>
    </source>
</evidence>
<name>A0A7R9E2G2_9NEOP</name>
<protein>
    <submittedName>
        <fullName evidence="1">Uncharacterized protein</fullName>
    </submittedName>
</protein>
<organism evidence="1">
    <name type="scientific">Timema monikensis</name>
    <dbReference type="NCBI Taxonomy" id="170555"/>
    <lineage>
        <taxon>Eukaryota</taxon>
        <taxon>Metazoa</taxon>
        <taxon>Ecdysozoa</taxon>
        <taxon>Arthropoda</taxon>
        <taxon>Hexapoda</taxon>
        <taxon>Insecta</taxon>
        <taxon>Pterygota</taxon>
        <taxon>Neoptera</taxon>
        <taxon>Polyneoptera</taxon>
        <taxon>Phasmatodea</taxon>
        <taxon>Timematodea</taxon>
        <taxon>Timematoidea</taxon>
        <taxon>Timematidae</taxon>
        <taxon>Timema</taxon>
    </lineage>
</organism>
<gene>
    <name evidence="1" type="ORF">TMSB3V08_LOCUS3004</name>
</gene>
<proteinExistence type="predicted"/>
<sequence>MVYLPIISYTIDPILSDHEQCHIIKSVQQAASGTIARPQPLLCEQKKFGMKQDGGGGVVEKEMQVGIYKGTRIWKLFLHNKAWGRDLRQVARLVKVVQWDVAVSITFCNAVFLTDYSQFLLEPSLLKKSSK</sequence>
<reference evidence="1" key="1">
    <citation type="submission" date="2020-11" db="EMBL/GenBank/DDBJ databases">
        <authorList>
            <person name="Tran Van P."/>
        </authorList>
    </citation>
    <scope>NUCLEOTIDE SEQUENCE</scope>
</reference>
<dbReference type="EMBL" id="OB793111">
    <property type="protein sequence ID" value="CAD7426110.1"/>
    <property type="molecule type" value="Genomic_DNA"/>
</dbReference>
<dbReference type="AlphaFoldDB" id="A0A7R9E2G2"/>